<keyword evidence="2" id="KW-1185">Reference proteome</keyword>
<comment type="caution">
    <text evidence="1">The sequence shown here is derived from an EMBL/GenBank/DDBJ whole genome shotgun (WGS) entry which is preliminary data.</text>
</comment>
<gene>
    <name evidence="1" type="ORF">ACAOBT_LOCUS3839</name>
</gene>
<name>A0A9P0JV08_ACAOB</name>
<dbReference type="Proteomes" id="UP001152888">
    <property type="component" value="Unassembled WGS sequence"/>
</dbReference>
<sequence length="38" mass="4717">MKFLLVKNIYFFKFWSVHLHCHPLHQFLLTHFNLKNSS</sequence>
<organism evidence="1 2">
    <name type="scientific">Acanthoscelides obtectus</name>
    <name type="common">Bean weevil</name>
    <name type="synonym">Bruchus obtectus</name>
    <dbReference type="NCBI Taxonomy" id="200917"/>
    <lineage>
        <taxon>Eukaryota</taxon>
        <taxon>Metazoa</taxon>
        <taxon>Ecdysozoa</taxon>
        <taxon>Arthropoda</taxon>
        <taxon>Hexapoda</taxon>
        <taxon>Insecta</taxon>
        <taxon>Pterygota</taxon>
        <taxon>Neoptera</taxon>
        <taxon>Endopterygota</taxon>
        <taxon>Coleoptera</taxon>
        <taxon>Polyphaga</taxon>
        <taxon>Cucujiformia</taxon>
        <taxon>Chrysomeloidea</taxon>
        <taxon>Chrysomelidae</taxon>
        <taxon>Bruchinae</taxon>
        <taxon>Bruchini</taxon>
        <taxon>Acanthoscelides</taxon>
    </lineage>
</organism>
<protein>
    <submittedName>
        <fullName evidence="1">Uncharacterized protein</fullName>
    </submittedName>
</protein>
<reference evidence="1" key="1">
    <citation type="submission" date="2022-03" db="EMBL/GenBank/DDBJ databases">
        <authorList>
            <person name="Sayadi A."/>
        </authorList>
    </citation>
    <scope>NUCLEOTIDE SEQUENCE</scope>
</reference>
<proteinExistence type="predicted"/>
<dbReference type="EMBL" id="CAKOFQ010006690">
    <property type="protein sequence ID" value="CAH1960864.1"/>
    <property type="molecule type" value="Genomic_DNA"/>
</dbReference>
<dbReference type="AlphaFoldDB" id="A0A9P0JV08"/>
<evidence type="ECO:0000313" key="2">
    <source>
        <dbReference type="Proteomes" id="UP001152888"/>
    </source>
</evidence>
<evidence type="ECO:0000313" key="1">
    <source>
        <dbReference type="EMBL" id="CAH1960864.1"/>
    </source>
</evidence>
<accession>A0A9P0JV08</accession>